<proteinExistence type="inferred from homology"/>
<evidence type="ECO:0000256" key="5">
    <source>
        <dbReference type="ARBA" id="ARBA00022692"/>
    </source>
</evidence>
<dbReference type="PROSITE" id="PS50999">
    <property type="entry name" value="COX2_TM"/>
    <property type="match status" value="1"/>
</dbReference>
<gene>
    <name evidence="20" type="ordered locus">Mlg_0293</name>
</gene>
<evidence type="ECO:0000256" key="2">
    <source>
        <dbReference type="ARBA" id="ARBA00007866"/>
    </source>
</evidence>
<dbReference type="InterPro" id="IPR036257">
    <property type="entry name" value="Cyt_c_oxidase_su2_TM_sf"/>
</dbReference>
<keyword evidence="21" id="KW-1185">Reference proteome</keyword>
<feature type="transmembrane region" description="Helical" evidence="16">
    <location>
        <begin position="87"/>
        <end position="105"/>
    </location>
</feature>
<dbReference type="AlphaFoldDB" id="Q0ABY9"/>
<feature type="domain" description="Cytochrome oxidase subunit II transmembrane region profile" evidence="19">
    <location>
        <begin position="20"/>
        <end position="115"/>
    </location>
</feature>
<feature type="domain" description="Cytochrome oxidase subunit II copper A binding" evidence="18">
    <location>
        <begin position="116"/>
        <end position="261"/>
    </location>
</feature>
<keyword evidence="3 14" id="KW-0813">Transport</keyword>
<dbReference type="InterPro" id="IPR001505">
    <property type="entry name" value="Copper_CuA"/>
</dbReference>
<dbReference type="Pfam" id="PF00116">
    <property type="entry name" value="COX2"/>
    <property type="match status" value="1"/>
</dbReference>
<reference evidence="21" key="1">
    <citation type="submission" date="2006-08" db="EMBL/GenBank/DDBJ databases">
        <title>Complete sequence of Alkalilimnicola ehrilichei MLHE-1.</title>
        <authorList>
            <person name="Copeland A."/>
            <person name="Lucas S."/>
            <person name="Lapidus A."/>
            <person name="Barry K."/>
            <person name="Detter J.C."/>
            <person name="Glavina del Rio T."/>
            <person name="Hammon N."/>
            <person name="Israni S."/>
            <person name="Dalin E."/>
            <person name="Tice H."/>
            <person name="Pitluck S."/>
            <person name="Sims D."/>
            <person name="Brettin T."/>
            <person name="Bruce D."/>
            <person name="Han C."/>
            <person name="Tapia R."/>
            <person name="Gilna P."/>
            <person name="Schmutz J."/>
            <person name="Larimer F."/>
            <person name="Land M."/>
            <person name="Hauser L."/>
            <person name="Kyrpides N."/>
            <person name="Mikhailova N."/>
            <person name="Oremland R.S."/>
            <person name="Hoeft S.E."/>
            <person name="Switzer-Blum J."/>
            <person name="Kulp T."/>
            <person name="King G."/>
            <person name="Tabita R."/>
            <person name="Witte B."/>
            <person name="Santini J.M."/>
            <person name="Basu P."/>
            <person name="Hollibaugh J.T."/>
            <person name="Xie G."/>
            <person name="Stolz J.F."/>
            <person name="Richardson P."/>
        </authorList>
    </citation>
    <scope>NUCLEOTIDE SEQUENCE [LARGE SCALE GENOMIC DNA]</scope>
    <source>
        <strain evidence="21">ATCC BAA-1101 / DSM 17681 / MLHE-1</strain>
    </source>
</reference>
<evidence type="ECO:0000256" key="11">
    <source>
        <dbReference type="ARBA" id="ARBA00023136"/>
    </source>
</evidence>
<dbReference type="Gene3D" id="2.60.40.420">
    <property type="entry name" value="Cupredoxins - blue copper proteins"/>
    <property type="match status" value="1"/>
</dbReference>
<protein>
    <recommendedName>
        <fullName evidence="15">Cytochrome c oxidase subunit 2</fullName>
        <ecNumber evidence="15">7.1.1.9</ecNumber>
    </recommendedName>
</protein>
<feature type="chain" id="PRO_5004168238" description="Cytochrome c oxidase subunit 2" evidence="17">
    <location>
        <begin position="19"/>
        <end position="311"/>
    </location>
</feature>
<dbReference type="Proteomes" id="UP000001962">
    <property type="component" value="Chromosome"/>
</dbReference>
<keyword evidence="11 16" id="KW-0472">Membrane</keyword>
<keyword evidence="17" id="KW-0732">Signal</keyword>
<dbReference type="InterPro" id="IPR002429">
    <property type="entry name" value="CcO_II-like_C"/>
</dbReference>
<feature type="transmembrane region" description="Helical" evidence="16">
    <location>
        <begin position="45"/>
        <end position="66"/>
    </location>
</feature>
<evidence type="ECO:0000256" key="14">
    <source>
        <dbReference type="RuleBase" id="RU000456"/>
    </source>
</evidence>
<evidence type="ECO:0000256" key="16">
    <source>
        <dbReference type="SAM" id="Phobius"/>
    </source>
</evidence>
<evidence type="ECO:0000256" key="13">
    <source>
        <dbReference type="ARBA" id="ARBA00047816"/>
    </source>
</evidence>
<evidence type="ECO:0000256" key="4">
    <source>
        <dbReference type="ARBA" id="ARBA00022660"/>
    </source>
</evidence>
<accession>Q0ABY9</accession>
<keyword evidence="6 15" id="KW-0479">Metal-binding</keyword>
<keyword evidence="10 15" id="KW-0186">Copper</keyword>
<keyword evidence="5 14" id="KW-0812">Transmembrane</keyword>
<dbReference type="GO" id="GO:0005886">
    <property type="term" value="C:plasma membrane"/>
    <property type="evidence" value="ECO:0007669"/>
    <property type="project" value="UniProtKB-SubCell"/>
</dbReference>
<dbReference type="Pfam" id="PF02790">
    <property type="entry name" value="COX2_TM"/>
    <property type="match status" value="1"/>
</dbReference>
<dbReference type="RefSeq" id="WP_011628044.1">
    <property type="nucleotide sequence ID" value="NC_008340.1"/>
</dbReference>
<dbReference type="InterPro" id="IPR011759">
    <property type="entry name" value="Cyt_c_oxidase_su2_TM_dom"/>
</dbReference>
<evidence type="ECO:0000256" key="1">
    <source>
        <dbReference type="ARBA" id="ARBA00004141"/>
    </source>
</evidence>
<evidence type="ECO:0000256" key="7">
    <source>
        <dbReference type="ARBA" id="ARBA00022967"/>
    </source>
</evidence>
<evidence type="ECO:0000256" key="12">
    <source>
        <dbReference type="ARBA" id="ARBA00024688"/>
    </source>
</evidence>
<dbReference type="PRINTS" id="PR01166">
    <property type="entry name" value="CYCOXIDASEII"/>
</dbReference>
<comment type="catalytic activity">
    <reaction evidence="13 15">
        <text>4 Fe(II)-[cytochrome c] + O2 + 8 H(+)(in) = 4 Fe(III)-[cytochrome c] + 2 H2O + 4 H(+)(out)</text>
        <dbReference type="Rhea" id="RHEA:11436"/>
        <dbReference type="Rhea" id="RHEA-COMP:10350"/>
        <dbReference type="Rhea" id="RHEA-COMP:14399"/>
        <dbReference type="ChEBI" id="CHEBI:15377"/>
        <dbReference type="ChEBI" id="CHEBI:15378"/>
        <dbReference type="ChEBI" id="CHEBI:15379"/>
        <dbReference type="ChEBI" id="CHEBI:29033"/>
        <dbReference type="ChEBI" id="CHEBI:29034"/>
        <dbReference type="EC" id="7.1.1.9"/>
    </reaction>
</comment>
<evidence type="ECO:0000313" key="21">
    <source>
        <dbReference type="Proteomes" id="UP000001962"/>
    </source>
</evidence>
<comment type="similarity">
    <text evidence="2 14">Belongs to the cytochrome c oxidase subunit 2 family.</text>
</comment>
<evidence type="ECO:0000256" key="6">
    <source>
        <dbReference type="ARBA" id="ARBA00022723"/>
    </source>
</evidence>
<comment type="function">
    <text evidence="12 15">Subunits I and II form the functional core of the enzyme complex. Electrons originating in cytochrome c are transferred via heme a and Cu(A) to the binuclear center formed by heme a3 and Cu(B).</text>
</comment>
<dbReference type="EC" id="7.1.1.9" evidence="15"/>
<keyword evidence="4 14" id="KW-0679">Respiratory chain</keyword>
<dbReference type="PANTHER" id="PTHR22888">
    <property type="entry name" value="CYTOCHROME C OXIDASE, SUBUNIT II"/>
    <property type="match status" value="1"/>
</dbReference>
<dbReference type="GO" id="GO:0016491">
    <property type="term" value="F:oxidoreductase activity"/>
    <property type="evidence" value="ECO:0007669"/>
    <property type="project" value="InterPro"/>
</dbReference>
<dbReference type="InterPro" id="IPR014222">
    <property type="entry name" value="Cyt_c_oxidase_su2"/>
</dbReference>
<evidence type="ECO:0000256" key="9">
    <source>
        <dbReference type="ARBA" id="ARBA00022989"/>
    </source>
</evidence>
<evidence type="ECO:0000256" key="17">
    <source>
        <dbReference type="SAM" id="SignalP"/>
    </source>
</evidence>
<dbReference type="GO" id="GO:0042773">
    <property type="term" value="P:ATP synthesis coupled electron transport"/>
    <property type="evidence" value="ECO:0007669"/>
    <property type="project" value="TreeGrafter"/>
</dbReference>
<comment type="cofactor">
    <cofactor evidence="15">
        <name>Cu cation</name>
        <dbReference type="ChEBI" id="CHEBI:23378"/>
    </cofactor>
    <text evidence="15">Binds a copper A center.</text>
</comment>
<dbReference type="eggNOG" id="COG1622">
    <property type="taxonomic scope" value="Bacteria"/>
</dbReference>
<dbReference type="Gene3D" id="1.10.287.90">
    <property type="match status" value="1"/>
</dbReference>
<evidence type="ECO:0000256" key="15">
    <source>
        <dbReference type="RuleBase" id="RU004024"/>
    </source>
</evidence>
<dbReference type="GO" id="GO:0005507">
    <property type="term" value="F:copper ion binding"/>
    <property type="evidence" value="ECO:0007669"/>
    <property type="project" value="InterPro"/>
</dbReference>
<feature type="signal peptide" evidence="17">
    <location>
        <begin position="1"/>
        <end position="18"/>
    </location>
</feature>
<sequence>MKAALLLCGVGLSAFSSAALGGFSALNMPRGPTALSQDVYDLHMLVFWICVAIGVVVFGAIFYSILTHRKSRGVKPSQFSHSTRLEVVWTIIPFVILIVMAVPATKTLLDMEDVSDYDLTVKVTGYQWLWHYEYMDGDAEGTAFYSSMDRDTRLARIRANGLSPADVDNYLLEVDNPLVLPVGKRVRFLLTSNDVIHSWWVPEFGWKKDTIPGFVNEAWVQVDEPGTYRGQCAELCGRDHAFMPIVVVVKEEEDYLAWVDEQVNGAGGEQLAAPGLPEVPRLGEATVMGLLANLNDDMPRATVPEARGGER</sequence>
<dbReference type="PROSITE" id="PS00078">
    <property type="entry name" value="COX2"/>
    <property type="match status" value="1"/>
</dbReference>
<dbReference type="PROSITE" id="PS50857">
    <property type="entry name" value="COX2_CUA"/>
    <property type="match status" value="1"/>
</dbReference>
<dbReference type="SUPFAM" id="SSF49503">
    <property type="entry name" value="Cupredoxins"/>
    <property type="match status" value="1"/>
</dbReference>
<dbReference type="NCBIfam" id="TIGR02866">
    <property type="entry name" value="CoxB"/>
    <property type="match status" value="1"/>
</dbReference>
<evidence type="ECO:0000259" key="18">
    <source>
        <dbReference type="PROSITE" id="PS50857"/>
    </source>
</evidence>
<evidence type="ECO:0000259" key="19">
    <source>
        <dbReference type="PROSITE" id="PS50999"/>
    </source>
</evidence>
<dbReference type="SUPFAM" id="SSF81464">
    <property type="entry name" value="Cytochrome c oxidase subunit II-like, transmembrane region"/>
    <property type="match status" value="1"/>
</dbReference>
<comment type="subcellular location">
    <subcellularLocation>
        <location evidence="14">Cell membrane</location>
        <topology evidence="14">Multi-pass membrane protein</topology>
    </subcellularLocation>
    <subcellularLocation>
        <location evidence="1">Membrane</location>
        <topology evidence="1">Multi-pass membrane protein</topology>
    </subcellularLocation>
</comment>
<keyword evidence="8 14" id="KW-0249">Electron transport</keyword>
<evidence type="ECO:0000313" key="20">
    <source>
        <dbReference type="EMBL" id="ABI55648.1"/>
    </source>
</evidence>
<keyword evidence="7" id="KW-1278">Translocase</keyword>
<dbReference type="InterPro" id="IPR008972">
    <property type="entry name" value="Cupredoxin"/>
</dbReference>
<keyword evidence="9 16" id="KW-1133">Transmembrane helix</keyword>
<dbReference type="OrthoDB" id="9781261at2"/>
<dbReference type="InterPro" id="IPR045187">
    <property type="entry name" value="CcO_II"/>
</dbReference>
<evidence type="ECO:0000256" key="3">
    <source>
        <dbReference type="ARBA" id="ARBA00022448"/>
    </source>
</evidence>
<dbReference type="EMBL" id="CP000453">
    <property type="protein sequence ID" value="ABI55648.1"/>
    <property type="molecule type" value="Genomic_DNA"/>
</dbReference>
<evidence type="ECO:0000256" key="10">
    <source>
        <dbReference type="ARBA" id="ARBA00023008"/>
    </source>
</evidence>
<name>Q0ABY9_ALKEH</name>
<dbReference type="KEGG" id="aeh:Mlg_0293"/>
<evidence type="ECO:0000256" key="8">
    <source>
        <dbReference type="ARBA" id="ARBA00022982"/>
    </source>
</evidence>
<dbReference type="GO" id="GO:0004129">
    <property type="term" value="F:cytochrome-c oxidase activity"/>
    <property type="evidence" value="ECO:0007669"/>
    <property type="project" value="UniProtKB-EC"/>
</dbReference>
<organism evidence="20 21">
    <name type="scientific">Alkalilimnicola ehrlichii (strain ATCC BAA-1101 / DSM 17681 / MLHE-1)</name>
    <dbReference type="NCBI Taxonomy" id="187272"/>
    <lineage>
        <taxon>Bacteria</taxon>
        <taxon>Pseudomonadati</taxon>
        <taxon>Pseudomonadota</taxon>
        <taxon>Gammaproteobacteria</taxon>
        <taxon>Chromatiales</taxon>
        <taxon>Ectothiorhodospiraceae</taxon>
        <taxon>Alkalilimnicola</taxon>
    </lineage>
</organism>
<dbReference type="PANTHER" id="PTHR22888:SF9">
    <property type="entry name" value="CYTOCHROME C OXIDASE SUBUNIT 2"/>
    <property type="match status" value="1"/>
</dbReference>
<dbReference type="HOGENOM" id="CLU_036876_3_0_6"/>